<evidence type="ECO:0000313" key="2">
    <source>
        <dbReference type="Proteomes" id="UP000023152"/>
    </source>
</evidence>
<accession>X6P5S3</accession>
<dbReference type="EMBL" id="ASPP01003307">
    <property type="protein sequence ID" value="ETO33556.1"/>
    <property type="molecule type" value="Genomic_DNA"/>
</dbReference>
<dbReference type="AlphaFoldDB" id="X6P5S3"/>
<organism evidence="1 2">
    <name type="scientific">Reticulomyxa filosa</name>
    <dbReference type="NCBI Taxonomy" id="46433"/>
    <lineage>
        <taxon>Eukaryota</taxon>
        <taxon>Sar</taxon>
        <taxon>Rhizaria</taxon>
        <taxon>Retaria</taxon>
        <taxon>Foraminifera</taxon>
        <taxon>Monothalamids</taxon>
        <taxon>Reticulomyxidae</taxon>
        <taxon>Reticulomyxa</taxon>
    </lineage>
</organism>
<evidence type="ECO:0000313" key="1">
    <source>
        <dbReference type="EMBL" id="ETO33556.1"/>
    </source>
</evidence>
<comment type="caution">
    <text evidence="1">The sequence shown here is derived from an EMBL/GenBank/DDBJ whole genome shotgun (WGS) entry which is preliminary data.</text>
</comment>
<name>X6P5S3_RETFI</name>
<protein>
    <recommendedName>
        <fullName evidence="3">Kelch motif family protein</fullName>
    </recommendedName>
</protein>
<keyword evidence="2" id="KW-1185">Reference proteome</keyword>
<proteinExistence type="predicted"/>
<dbReference type="Proteomes" id="UP000023152">
    <property type="component" value="Unassembled WGS sequence"/>
</dbReference>
<gene>
    <name evidence="1" type="ORF">RFI_03548</name>
</gene>
<sequence length="157" mass="18446">MLFAFQYNIIDKELVEKGFNQFYYFKNANQSINFAFDNNICIKFLYFDYIKILQIFFLKKKGLPLTFQKKAHLTCLLKPTMFQSLPQLPKAFSHPQCILFKDELLLCGGLYNANPNEIHLLTFGGQDKNLVKQTFLMKYKSVWEMNEGIQSDSKIDN</sequence>
<evidence type="ECO:0008006" key="3">
    <source>
        <dbReference type="Google" id="ProtNLM"/>
    </source>
</evidence>
<reference evidence="1 2" key="1">
    <citation type="journal article" date="2013" name="Curr. Biol.">
        <title>The Genome of the Foraminiferan Reticulomyxa filosa.</title>
        <authorList>
            <person name="Glockner G."/>
            <person name="Hulsmann N."/>
            <person name="Schleicher M."/>
            <person name="Noegel A.A."/>
            <person name="Eichinger L."/>
            <person name="Gallinger C."/>
            <person name="Pawlowski J."/>
            <person name="Sierra R."/>
            <person name="Euteneuer U."/>
            <person name="Pillet L."/>
            <person name="Moustafa A."/>
            <person name="Platzer M."/>
            <person name="Groth M."/>
            <person name="Szafranski K."/>
            <person name="Schliwa M."/>
        </authorList>
    </citation>
    <scope>NUCLEOTIDE SEQUENCE [LARGE SCALE GENOMIC DNA]</scope>
</reference>